<proteinExistence type="predicted"/>
<dbReference type="GO" id="GO:0008236">
    <property type="term" value="F:serine-type peptidase activity"/>
    <property type="evidence" value="ECO:0007669"/>
    <property type="project" value="InterPro"/>
</dbReference>
<dbReference type="AlphaFoldDB" id="A0A6M0CR11"/>
<gene>
    <name evidence="3" type="ORF">GWK10_12040</name>
</gene>
<accession>A0A6M0CR11</accession>
<dbReference type="InterPro" id="IPR005151">
    <property type="entry name" value="Tail-specific_protease"/>
</dbReference>
<dbReference type="InterPro" id="IPR041613">
    <property type="entry name" value="Pept_S41_N"/>
</dbReference>
<protein>
    <submittedName>
        <fullName evidence="3">Carboxyl-terminal protease</fullName>
    </submittedName>
</protein>
<keyword evidence="4" id="KW-1185">Reference proteome</keyword>
<dbReference type="InterPro" id="IPR029045">
    <property type="entry name" value="ClpP/crotonase-like_dom_sf"/>
</dbReference>
<dbReference type="Gene3D" id="3.90.226.10">
    <property type="entry name" value="2-enoyl-CoA Hydratase, Chain A, domain 1"/>
    <property type="match status" value="1"/>
</dbReference>
<reference evidence="3 4" key="1">
    <citation type="submission" date="2020-01" db="EMBL/GenBank/DDBJ databases">
        <title>Spongiivirga citrea KCTC 32990T.</title>
        <authorList>
            <person name="Wang G."/>
        </authorList>
    </citation>
    <scope>NUCLEOTIDE SEQUENCE [LARGE SCALE GENOMIC DNA]</scope>
    <source>
        <strain evidence="3 4">KCTC 32990</strain>
    </source>
</reference>
<keyword evidence="3" id="KW-0645">Protease</keyword>
<dbReference type="GO" id="GO:0004175">
    <property type="term" value="F:endopeptidase activity"/>
    <property type="evidence" value="ECO:0007669"/>
    <property type="project" value="TreeGrafter"/>
</dbReference>
<dbReference type="PANTHER" id="PTHR32060:SF22">
    <property type="entry name" value="CARBOXYL-TERMINAL-PROCESSING PEPTIDASE 3, CHLOROPLASTIC"/>
    <property type="match status" value="1"/>
</dbReference>
<evidence type="ECO:0000259" key="2">
    <source>
        <dbReference type="Pfam" id="PF18294"/>
    </source>
</evidence>
<dbReference type="Proteomes" id="UP000474296">
    <property type="component" value="Unassembled WGS sequence"/>
</dbReference>
<dbReference type="Gene3D" id="2.30.42.10">
    <property type="match status" value="1"/>
</dbReference>
<evidence type="ECO:0000313" key="4">
    <source>
        <dbReference type="Proteomes" id="UP000474296"/>
    </source>
</evidence>
<dbReference type="CDD" id="cd07561">
    <property type="entry name" value="Peptidase_S41_CPP_like"/>
    <property type="match status" value="1"/>
</dbReference>
<name>A0A6M0CR11_9FLAO</name>
<dbReference type="SUPFAM" id="SSF52096">
    <property type="entry name" value="ClpP/crotonase"/>
    <property type="match status" value="1"/>
</dbReference>
<evidence type="ECO:0000259" key="1">
    <source>
        <dbReference type="Pfam" id="PF03572"/>
    </source>
</evidence>
<dbReference type="GO" id="GO:0006508">
    <property type="term" value="P:proteolysis"/>
    <property type="evidence" value="ECO:0007669"/>
    <property type="project" value="UniProtKB-KW"/>
</dbReference>
<keyword evidence="3" id="KW-0378">Hydrolase</keyword>
<dbReference type="Gene3D" id="3.30.750.170">
    <property type="match status" value="1"/>
</dbReference>
<organism evidence="3 4">
    <name type="scientific">Spongiivirga citrea</name>
    <dbReference type="NCBI Taxonomy" id="1481457"/>
    <lineage>
        <taxon>Bacteria</taxon>
        <taxon>Pseudomonadati</taxon>
        <taxon>Bacteroidota</taxon>
        <taxon>Flavobacteriia</taxon>
        <taxon>Flavobacteriales</taxon>
        <taxon>Flavobacteriaceae</taxon>
        <taxon>Spongiivirga</taxon>
    </lineage>
</organism>
<sequence>MVLSLFVISCEDNDDNNSTPAIPGGSGSVELVQTQNEFVWRGLNLYYFWQQDTPNLADSRFNTLDEFYTFLNTYDDPETMFNEAPLRNQDDRFTFFNEDYRVLANAQQGVFKTNGLSFVLTRVTSGSSEIVGVVRYVNNNTDASSKDVARGDIFSAVNGTPLFFNSSEDNNLDLLDPDTYTLNFATIENGSAVSNGKNIEFTKVEQDINPILITKTFDIGGKSIGYLMYNRFTSNFDDELNTAFASLAGVDELILDMRYNPGGSVRSSVRLASMITGQFTGQLMLRQRYNDKLQEAFSEAQVTDNFVDNISGTSLNSLGLEKVYVIATDDTASASELVINGLRAYIDVIHVGTTTVGKNEFSITLVDDVDNQYIFDRTNTSGIAEGNLWAIQPLLGRNENADGFSDYTGGFSPNVTSEEALTNLGILGDENEPLLATALAQITGATIKGIRFVKDPIKPIMSSDHMTILKDDMYIDGDKIKDAMLEIKEN</sequence>
<dbReference type="Pfam" id="PF03572">
    <property type="entry name" value="Peptidase_S41"/>
    <property type="match status" value="1"/>
</dbReference>
<dbReference type="EMBL" id="JAABOQ010000004">
    <property type="protein sequence ID" value="NER17947.1"/>
    <property type="molecule type" value="Genomic_DNA"/>
</dbReference>
<comment type="caution">
    <text evidence="3">The sequence shown here is derived from an EMBL/GenBank/DDBJ whole genome shotgun (WGS) entry which is preliminary data.</text>
</comment>
<feature type="domain" description="Tail specific protease" evidence="1">
    <location>
        <begin position="224"/>
        <end position="361"/>
    </location>
</feature>
<feature type="domain" description="Peptidase S41 N-terminal" evidence="2">
    <location>
        <begin position="35"/>
        <end position="95"/>
    </location>
</feature>
<dbReference type="Pfam" id="PF18294">
    <property type="entry name" value="Pept_S41_N"/>
    <property type="match status" value="1"/>
</dbReference>
<evidence type="ECO:0000313" key="3">
    <source>
        <dbReference type="EMBL" id="NER17947.1"/>
    </source>
</evidence>
<dbReference type="PANTHER" id="PTHR32060">
    <property type="entry name" value="TAIL-SPECIFIC PROTEASE"/>
    <property type="match status" value="1"/>
</dbReference>
<dbReference type="InterPro" id="IPR036034">
    <property type="entry name" value="PDZ_sf"/>
</dbReference>